<evidence type="ECO:0000256" key="1">
    <source>
        <dbReference type="SAM" id="MobiDB-lite"/>
    </source>
</evidence>
<evidence type="ECO:0000313" key="3">
    <source>
        <dbReference type="Proteomes" id="UP000735302"/>
    </source>
</evidence>
<reference evidence="2 3" key="1">
    <citation type="journal article" date="2021" name="Elife">
        <title>Chloroplast acquisition without the gene transfer in kleptoplastic sea slugs, Plakobranchus ocellatus.</title>
        <authorList>
            <person name="Maeda T."/>
            <person name="Takahashi S."/>
            <person name="Yoshida T."/>
            <person name="Shimamura S."/>
            <person name="Takaki Y."/>
            <person name="Nagai Y."/>
            <person name="Toyoda A."/>
            <person name="Suzuki Y."/>
            <person name="Arimoto A."/>
            <person name="Ishii H."/>
            <person name="Satoh N."/>
            <person name="Nishiyama T."/>
            <person name="Hasebe M."/>
            <person name="Maruyama T."/>
            <person name="Minagawa J."/>
            <person name="Obokata J."/>
            <person name="Shigenobu S."/>
        </authorList>
    </citation>
    <scope>NUCLEOTIDE SEQUENCE [LARGE SCALE GENOMIC DNA]</scope>
</reference>
<accession>A0AAV3ZV10</accession>
<protein>
    <submittedName>
        <fullName evidence="2">Uncharacterized protein</fullName>
    </submittedName>
</protein>
<sequence>MERSTCYSRTNNEDLKAGLFMHVLYKISLGVYRCICATCSGFSQTISVFFIHSSPPTTKPEMGNPSKCKPFYSKTDLKLSGPPSNRAPVTGLEPVTKGSSQISGGFAIPCATDTPN</sequence>
<organism evidence="2 3">
    <name type="scientific">Plakobranchus ocellatus</name>
    <dbReference type="NCBI Taxonomy" id="259542"/>
    <lineage>
        <taxon>Eukaryota</taxon>
        <taxon>Metazoa</taxon>
        <taxon>Spiralia</taxon>
        <taxon>Lophotrochozoa</taxon>
        <taxon>Mollusca</taxon>
        <taxon>Gastropoda</taxon>
        <taxon>Heterobranchia</taxon>
        <taxon>Euthyneura</taxon>
        <taxon>Panpulmonata</taxon>
        <taxon>Sacoglossa</taxon>
        <taxon>Placobranchoidea</taxon>
        <taxon>Plakobranchidae</taxon>
        <taxon>Plakobranchus</taxon>
    </lineage>
</organism>
<comment type="caution">
    <text evidence="2">The sequence shown here is derived from an EMBL/GenBank/DDBJ whole genome shotgun (WGS) entry which is preliminary data.</text>
</comment>
<proteinExistence type="predicted"/>
<evidence type="ECO:0000313" key="2">
    <source>
        <dbReference type="EMBL" id="GFN97733.1"/>
    </source>
</evidence>
<name>A0AAV3ZV10_9GAST</name>
<keyword evidence="3" id="KW-1185">Reference proteome</keyword>
<dbReference type="Proteomes" id="UP000735302">
    <property type="component" value="Unassembled WGS sequence"/>
</dbReference>
<dbReference type="EMBL" id="BLXT01002806">
    <property type="protein sequence ID" value="GFN97733.1"/>
    <property type="molecule type" value="Genomic_DNA"/>
</dbReference>
<dbReference type="AlphaFoldDB" id="A0AAV3ZV10"/>
<feature type="region of interest" description="Disordered" evidence="1">
    <location>
        <begin position="77"/>
        <end position="100"/>
    </location>
</feature>
<gene>
    <name evidence="2" type="ORF">PoB_002423900</name>
</gene>